<protein>
    <recommendedName>
        <fullName evidence="6">WAT1-related protein</fullName>
    </recommendedName>
</protein>
<reference evidence="10" key="1">
    <citation type="submission" date="2025-08" db="UniProtKB">
        <authorList>
            <consortium name="RefSeq"/>
        </authorList>
    </citation>
    <scope>IDENTIFICATION</scope>
    <source>
        <tissue evidence="10">Seedling</tissue>
    </source>
</reference>
<dbReference type="Pfam" id="PF00892">
    <property type="entry name" value="EamA"/>
    <property type="match status" value="2"/>
</dbReference>
<evidence type="ECO:0000313" key="9">
    <source>
        <dbReference type="Proteomes" id="UP001652623"/>
    </source>
</evidence>
<feature type="transmembrane region" description="Helical" evidence="6">
    <location>
        <begin position="247"/>
        <end position="271"/>
    </location>
</feature>
<comment type="subcellular location">
    <subcellularLocation>
        <location evidence="1 6">Membrane</location>
        <topology evidence="1 6">Multi-pass membrane protein</topology>
    </subcellularLocation>
</comment>
<evidence type="ECO:0000256" key="7">
    <source>
        <dbReference type="SAM" id="MobiDB-lite"/>
    </source>
</evidence>
<dbReference type="InterPro" id="IPR000620">
    <property type="entry name" value="EamA_dom"/>
</dbReference>
<dbReference type="GO" id="GO:0016020">
    <property type="term" value="C:membrane"/>
    <property type="evidence" value="ECO:0007669"/>
    <property type="project" value="UniProtKB-SubCell"/>
</dbReference>
<keyword evidence="9" id="KW-1185">Reference proteome</keyword>
<evidence type="ECO:0000256" key="2">
    <source>
        <dbReference type="ARBA" id="ARBA00007635"/>
    </source>
</evidence>
<feature type="transmembrane region" description="Helical" evidence="6">
    <location>
        <begin position="99"/>
        <end position="125"/>
    </location>
</feature>
<accession>A0A6P6GEL0</accession>
<dbReference type="InterPro" id="IPR037185">
    <property type="entry name" value="EmrE-like"/>
</dbReference>
<dbReference type="GO" id="GO:0022857">
    <property type="term" value="F:transmembrane transporter activity"/>
    <property type="evidence" value="ECO:0007669"/>
    <property type="project" value="InterPro"/>
</dbReference>
<keyword evidence="4 6" id="KW-1133">Transmembrane helix</keyword>
<evidence type="ECO:0000256" key="5">
    <source>
        <dbReference type="ARBA" id="ARBA00023136"/>
    </source>
</evidence>
<feature type="domain" description="EamA" evidence="8">
    <location>
        <begin position="13"/>
        <end position="135"/>
    </location>
</feature>
<feature type="region of interest" description="Disordered" evidence="7">
    <location>
        <begin position="341"/>
        <end position="361"/>
    </location>
</feature>
<feature type="transmembrane region" description="Helical" evidence="6">
    <location>
        <begin position="278"/>
        <end position="299"/>
    </location>
</feature>
<evidence type="ECO:0000313" key="10">
    <source>
        <dbReference type="RefSeq" id="XP_024932584.3"/>
    </source>
</evidence>
<sequence length="361" mass="39912">MKFCSHIDGLKPVVLMVVVEAIYAGNHVLYKLAVYDGISIKIMIAYRFIFASVLMIPLAFFMERKTRPKMTWMISFQVFLCGIFGGSLGQTLYAESLSLTSATFVSAVSNLIPVMVFMLALIFGLEKLKIGTMAGKAKLMGFMVSISGGMIFILYKGLKINIWSTGINLLLKYEALGHQVKGNQGLGSFLAIASCLSLTIWYLIQAKVCKAYPPYSATALMCTFASIQATVFVLCAERDWSRWKLNWNIQLITILYAGILQSGFCFAAIAWCSEVKGAFFVSAFYPLMLVFVAIVGTLFLDEHLYLGSLIGSILIVVGLYAVLWGKSEEIKQMSARSKQLQTTEEMSVNSSNCDKEPQSIV</sequence>
<keyword evidence="3 6" id="KW-0812">Transmembrane</keyword>
<feature type="transmembrane region" description="Helical" evidence="6">
    <location>
        <begin position="305"/>
        <end position="324"/>
    </location>
</feature>
<dbReference type="InParanoid" id="A0A6P6GEL0"/>
<evidence type="ECO:0000256" key="6">
    <source>
        <dbReference type="RuleBase" id="RU363077"/>
    </source>
</evidence>
<feature type="transmembrane region" description="Helical" evidence="6">
    <location>
        <begin position="186"/>
        <end position="204"/>
    </location>
</feature>
<dbReference type="InterPro" id="IPR030184">
    <property type="entry name" value="WAT1-related"/>
</dbReference>
<comment type="similarity">
    <text evidence="2 6">Belongs to the drug/metabolite transporter (DMT) superfamily. Plant drug/metabolite exporter (P-DME) (TC 2.A.7.4) family.</text>
</comment>
<dbReference type="AlphaFoldDB" id="A0A6P6GEL0"/>
<proteinExistence type="inferred from homology"/>
<evidence type="ECO:0000256" key="1">
    <source>
        <dbReference type="ARBA" id="ARBA00004141"/>
    </source>
</evidence>
<gene>
    <name evidence="10" type="primary">LOC107425541</name>
</gene>
<keyword evidence="5 6" id="KW-0472">Membrane</keyword>
<dbReference type="GeneID" id="107425541"/>
<feature type="transmembrane region" description="Helical" evidence="6">
    <location>
        <begin position="12"/>
        <end position="30"/>
    </location>
</feature>
<feature type="transmembrane region" description="Helical" evidence="6">
    <location>
        <begin position="216"/>
        <end position="235"/>
    </location>
</feature>
<evidence type="ECO:0000259" key="8">
    <source>
        <dbReference type="Pfam" id="PF00892"/>
    </source>
</evidence>
<evidence type="ECO:0000256" key="3">
    <source>
        <dbReference type="ARBA" id="ARBA00022692"/>
    </source>
</evidence>
<name>A0A6P6GEL0_ZIZJJ</name>
<feature type="transmembrane region" description="Helical" evidence="6">
    <location>
        <begin position="74"/>
        <end position="93"/>
    </location>
</feature>
<evidence type="ECO:0000256" key="4">
    <source>
        <dbReference type="ARBA" id="ARBA00022989"/>
    </source>
</evidence>
<dbReference type="PANTHER" id="PTHR31218">
    <property type="entry name" value="WAT1-RELATED PROTEIN"/>
    <property type="match status" value="1"/>
</dbReference>
<feature type="compositionally biased region" description="Polar residues" evidence="7">
    <location>
        <begin position="341"/>
        <end position="352"/>
    </location>
</feature>
<dbReference type="Proteomes" id="UP001652623">
    <property type="component" value="Chromosome 7"/>
</dbReference>
<feature type="domain" description="EamA" evidence="8">
    <location>
        <begin position="186"/>
        <end position="323"/>
    </location>
</feature>
<feature type="transmembrane region" description="Helical" evidence="6">
    <location>
        <begin position="42"/>
        <end position="62"/>
    </location>
</feature>
<dbReference type="SUPFAM" id="SSF103481">
    <property type="entry name" value="Multidrug resistance efflux transporter EmrE"/>
    <property type="match status" value="2"/>
</dbReference>
<organism evidence="9 10">
    <name type="scientific">Ziziphus jujuba</name>
    <name type="common">Chinese jujube</name>
    <name type="synonym">Ziziphus sativa</name>
    <dbReference type="NCBI Taxonomy" id="326968"/>
    <lineage>
        <taxon>Eukaryota</taxon>
        <taxon>Viridiplantae</taxon>
        <taxon>Streptophyta</taxon>
        <taxon>Embryophyta</taxon>
        <taxon>Tracheophyta</taxon>
        <taxon>Spermatophyta</taxon>
        <taxon>Magnoliopsida</taxon>
        <taxon>eudicotyledons</taxon>
        <taxon>Gunneridae</taxon>
        <taxon>Pentapetalae</taxon>
        <taxon>rosids</taxon>
        <taxon>fabids</taxon>
        <taxon>Rosales</taxon>
        <taxon>Rhamnaceae</taxon>
        <taxon>Paliureae</taxon>
        <taxon>Ziziphus</taxon>
    </lineage>
</organism>
<dbReference type="RefSeq" id="XP_024932584.3">
    <property type="nucleotide sequence ID" value="XM_025076816.3"/>
</dbReference>